<accession>A0ABN7P3G6</accession>
<dbReference type="EMBL" id="CAJPIN010016678">
    <property type="protein sequence ID" value="CAG2061631.1"/>
    <property type="molecule type" value="Genomic_DNA"/>
</dbReference>
<name>A0ABN7P3G6_TIMPD</name>
<evidence type="ECO:0000313" key="2">
    <source>
        <dbReference type="Proteomes" id="UP001153148"/>
    </source>
</evidence>
<proteinExistence type="predicted"/>
<organism evidence="1 2">
    <name type="scientific">Timema podura</name>
    <name type="common">Walking stick</name>
    <dbReference type="NCBI Taxonomy" id="61482"/>
    <lineage>
        <taxon>Eukaryota</taxon>
        <taxon>Metazoa</taxon>
        <taxon>Ecdysozoa</taxon>
        <taxon>Arthropoda</taxon>
        <taxon>Hexapoda</taxon>
        <taxon>Insecta</taxon>
        <taxon>Pterygota</taxon>
        <taxon>Neoptera</taxon>
        <taxon>Polyneoptera</taxon>
        <taxon>Phasmatodea</taxon>
        <taxon>Timematodea</taxon>
        <taxon>Timematoidea</taxon>
        <taxon>Timematidae</taxon>
        <taxon>Timema</taxon>
    </lineage>
</organism>
<keyword evidence="2" id="KW-1185">Reference proteome</keyword>
<protein>
    <submittedName>
        <fullName evidence="1">Uncharacterized protein</fullName>
    </submittedName>
</protein>
<evidence type="ECO:0000313" key="1">
    <source>
        <dbReference type="EMBL" id="CAG2061631.1"/>
    </source>
</evidence>
<sequence length="116" mass="13117">MERKTFTMKLEPEEDLEYILHHEENLEIKSEIDITIKSEESFKEEVHDHQEPDCGPGPITFPPIKEDLAIKLEQEPSTSSMEILQSNLLLQGSSDEGVVGLMEGVKDVGVVGHMER</sequence>
<gene>
    <name evidence="1" type="ORF">TPAB3V08_LOCUS8585</name>
</gene>
<comment type="caution">
    <text evidence="1">The sequence shown here is derived from an EMBL/GenBank/DDBJ whole genome shotgun (WGS) entry which is preliminary data.</text>
</comment>
<reference evidence="1" key="1">
    <citation type="submission" date="2021-03" db="EMBL/GenBank/DDBJ databases">
        <authorList>
            <person name="Tran Van P."/>
        </authorList>
    </citation>
    <scope>NUCLEOTIDE SEQUENCE</scope>
</reference>
<dbReference type="Proteomes" id="UP001153148">
    <property type="component" value="Unassembled WGS sequence"/>
</dbReference>